<dbReference type="SUPFAM" id="SSF48498">
    <property type="entry name" value="Tetracyclin repressor-like, C-terminal domain"/>
    <property type="match status" value="1"/>
</dbReference>
<feature type="DNA-binding region" description="H-T-H motif" evidence="5">
    <location>
        <begin position="31"/>
        <end position="50"/>
    </location>
</feature>
<dbReference type="PRINTS" id="PR00455">
    <property type="entry name" value="HTHTETR"/>
</dbReference>
<accession>A0A212R3H3</accession>
<dbReference type="PANTHER" id="PTHR30055">
    <property type="entry name" value="HTH-TYPE TRANSCRIPTIONAL REGULATOR RUTR"/>
    <property type="match status" value="1"/>
</dbReference>
<dbReference type="GO" id="GO:0000976">
    <property type="term" value="F:transcription cis-regulatory region binding"/>
    <property type="evidence" value="ECO:0007669"/>
    <property type="project" value="TreeGrafter"/>
</dbReference>
<dbReference type="Pfam" id="PF13977">
    <property type="entry name" value="TetR_C_6"/>
    <property type="match status" value="1"/>
</dbReference>
<sequence>MPRAVRSSVRRQELLDASLTVIARKGISGLTLADVAAEAGCSQGIINFHFCTKEQLLLAALDATLADYEDLWLERPEVTEPATAAAEIRAMIRADFHPRVASRNRIAIWVAFWAETPRVGAYRDRCAALKQRYRQAVTNLLTVLVRAQEAKADPAVIAESLNALIDGWCIHALVTGKIGASDRERGMLACFTLLAQFFPAIFAGDRDRLTPGAAA</sequence>
<evidence type="ECO:0000256" key="5">
    <source>
        <dbReference type="PROSITE-ProRule" id="PRU00335"/>
    </source>
</evidence>
<dbReference type="InterPro" id="IPR039538">
    <property type="entry name" value="BetI_C"/>
</dbReference>
<dbReference type="PROSITE" id="PS50977">
    <property type="entry name" value="HTH_TETR_2"/>
    <property type="match status" value="1"/>
</dbReference>
<dbReference type="PANTHER" id="PTHR30055:SF234">
    <property type="entry name" value="HTH-TYPE TRANSCRIPTIONAL REGULATOR BETI"/>
    <property type="match status" value="1"/>
</dbReference>
<keyword evidence="8" id="KW-1185">Reference proteome</keyword>
<evidence type="ECO:0000256" key="3">
    <source>
        <dbReference type="ARBA" id="ARBA00023125"/>
    </source>
</evidence>
<name>A0A212R3H3_9PROT</name>
<dbReference type="InterPro" id="IPR001647">
    <property type="entry name" value="HTH_TetR"/>
</dbReference>
<keyword evidence="2" id="KW-0805">Transcription regulation</keyword>
<evidence type="ECO:0000256" key="1">
    <source>
        <dbReference type="ARBA" id="ARBA00022491"/>
    </source>
</evidence>
<evidence type="ECO:0000313" key="7">
    <source>
        <dbReference type="EMBL" id="SNB66584.1"/>
    </source>
</evidence>
<dbReference type="GO" id="GO:0003700">
    <property type="term" value="F:DNA-binding transcription factor activity"/>
    <property type="evidence" value="ECO:0007669"/>
    <property type="project" value="TreeGrafter"/>
</dbReference>
<evidence type="ECO:0000256" key="2">
    <source>
        <dbReference type="ARBA" id="ARBA00023015"/>
    </source>
</evidence>
<gene>
    <name evidence="7" type="ORF">SAMN07250955_105141</name>
</gene>
<keyword evidence="3 5" id="KW-0238">DNA-binding</keyword>
<dbReference type="InterPro" id="IPR009057">
    <property type="entry name" value="Homeodomain-like_sf"/>
</dbReference>
<reference evidence="7 8" key="1">
    <citation type="submission" date="2017-06" db="EMBL/GenBank/DDBJ databases">
        <authorList>
            <person name="Kim H.J."/>
            <person name="Triplett B.A."/>
        </authorList>
    </citation>
    <scope>NUCLEOTIDE SEQUENCE [LARGE SCALE GENOMIC DNA]</scope>
    <source>
        <strain evidence="7 8">B29T1</strain>
    </source>
</reference>
<evidence type="ECO:0000256" key="4">
    <source>
        <dbReference type="ARBA" id="ARBA00023163"/>
    </source>
</evidence>
<dbReference type="InterPro" id="IPR050109">
    <property type="entry name" value="HTH-type_TetR-like_transc_reg"/>
</dbReference>
<proteinExistence type="predicted"/>
<keyword evidence="4" id="KW-0804">Transcription</keyword>
<organism evidence="7 8">
    <name type="scientific">Arboricoccus pini</name>
    <dbReference type="NCBI Taxonomy" id="1963835"/>
    <lineage>
        <taxon>Bacteria</taxon>
        <taxon>Pseudomonadati</taxon>
        <taxon>Pseudomonadota</taxon>
        <taxon>Alphaproteobacteria</taxon>
        <taxon>Geminicoccales</taxon>
        <taxon>Geminicoccaceae</taxon>
        <taxon>Arboricoccus</taxon>
    </lineage>
</organism>
<dbReference type="SUPFAM" id="SSF46689">
    <property type="entry name" value="Homeodomain-like"/>
    <property type="match status" value="1"/>
</dbReference>
<evidence type="ECO:0000313" key="8">
    <source>
        <dbReference type="Proteomes" id="UP000197065"/>
    </source>
</evidence>
<protein>
    <submittedName>
        <fullName evidence="7">Transcriptional regulator, TetR family</fullName>
    </submittedName>
</protein>
<dbReference type="Gene3D" id="1.10.357.10">
    <property type="entry name" value="Tetracycline Repressor, domain 2"/>
    <property type="match status" value="1"/>
</dbReference>
<dbReference type="InterPro" id="IPR036271">
    <property type="entry name" value="Tet_transcr_reg_TetR-rel_C_sf"/>
</dbReference>
<dbReference type="EMBL" id="FYEH01000005">
    <property type="protein sequence ID" value="SNB66584.1"/>
    <property type="molecule type" value="Genomic_DNA"/>
</dbReference>
<keyword evidence="1" id="KW-0678">Repressor</keyword>
<dbReference type="Pfam" id="PF00440">
    <property type="entry name" value="TetR_N"/>
    <property type="match status" value="1"/>
</dbReference>
<dbReference type="Proteomes" id="UP000197065">
    <property type="component" value="Unassembled WGS sequence"/>
</dbReference>
<feature type="domain" description="HTH tetR-type" evidence="6">
    <location>
        <begin position="8"/>
        <end position="68"/>
    </location>
</feature>
<evidence type="ECO:0000259" key="6">
    <source>
        <dbReference type="PROSITE" id="PS50977"/>
    </source>
</evidence>
<dbReference type="AlphaFoldDB" id="A0A212R3H3"/>